<evidence type="ECO:0000313" key="6">
    <source>
        <dbReference type="EMBL" id="RVW76007.1"/>
    </source>
</evidence>
<sequence>MLRSVVEVYGLKCVVGVHGLRFDFCHRLNDLDYLCGRGKLKMYACSTTTYTGFQAVMTEEESEKFRGLPGVVFILQILILILQQRRDKYINGTIIPRPPQFSMGGQVEDMVTEIEILRGQDMTARWSNAKSTRESHMITVDLCKETEGTMGLHKIIHHNRIMGQQDKVHANEQQGLCHGGRDTYQGERRDTMLHIRAITTKVSKEIIIPRNEETSHKEHRGIMLLLIRGMLEEIIGIIILNTVVIMARNRWIYGQGMGSGPSGYGQAHQGHGEGQRFSQVDQRNDVQEEQRNYHLREIRTK</sequence>
<evidence type="ECO:0000256" key="3">
    <source>
        <dbReference type="SAM" id="MobiDB-lite"/>
    </source>
</evidence>
<evidence type="ECO:0000256" key="4">
    <source>
        <dbReference type="SAM" id="Phobius"/>
    </source>
</evidence>
<reference evidence="6 7" key="1">
    <citation type="journal article" date="2018" name="PLoS Genet.">
        <title>Population sequencing reveals clonal diversity and ancestral inbreeding in the grapevine cultivar Chardonnay.</title>
        <authorList>
            <person name="Roach M.J."/>
            <person name="Johnson D.L."/>
            <person name="Bohlmann J."/>
            <person name="van Vuuren H.J."/>
            <person name="Jones S.J."/>
            <person name="Pretorius I.S."/>
            <person name="Schmidt S.A."/>
            <person name="Borneman A.R."/>
        </authorList>
    </citation>
    <scope>NUCLEOTIDE SEQUENCE [LARGE SCALE GENOMIC DNA]</scope>
    <source>
        <strain evidence="7">cv. Chardonnay</strain>
        <tissue evidence="6">Leaf</tissue>
    </source>
</reference>
<dbReference type="Proteomes" id="UP000288805">
    <property type="component" value="Unassembled WGS sequence"/>
</dbReference>
<proteinExistence type="predicted"/>
<comment type="caution">
    <text evidence="6">The sequence shown here is derived from an EMBL/GenBank/DDBJ whole genome shotgun (WGS) entry which is preliminary data.</text>
</comment>
<dbReference type="GO" id="GO:0016554">
    <property type="term" value="P:cytidine to uridine editing"/>
    <property type="evidence" value="ECO:0007669"/>
    <property type="project" value="InterPro"/>
</dbReference>
<feature type="transmembrane region" description="Helical" evidence="4">
    <location>
        <begin position="225"/>
        <end position="247"/>
    </location>
</feature>
<feature type="domain" description="MORF/ORRM1/DAG-like MORF" evidence="5">
    <location>
        <begin position="39"/>
        <end position="76"/>
    </location>
</feature>
<dbReference type="EMBL" id="QGNW01000337">
    <property type="protein sequence ID" value="RVW76007.1"/>
    <property type="molecule type" value="Genomic_DNA"/>
</dbReference>
<keyword evidence="2" id="KW-0809">Transit peptide</keyword>
<dbReference type="PANTHER" id="PTHR31346">
    <property type="entry name" value="MULTIPLE ORGANELLAR RNA EDITING FACTOR 2, CHLOROPLASTIC-RELATED-RELATED"/>
    <property type="match status" value="1"/>
</dbReference>
<evidence type="ECO:0000256" key="1">
    <source>
        <dbReference type="ARBA" id="ARBA00022664"/>
    </source>
</evidence>
<protein>
    <submittedName>
        <fullName evidence="6">Multiple organellar RNA editing factor 1, mitochondrial</fullName>
    </submittedName>
</protein>
<keyword evidence="1" id="KW-0507">mRNA processing</keyword>
<gene>
    <name evidence="6" type="primary">MORF1_2</name>
    <name evidence="6" type="ORF">CK203_052806</name>
</gene>
<dbReference type="AlphaFoldDB" id="A0A438GUX6"/>
<feature type="region of interest" description="Disordered" evidence="3">
    <location>
        <begin position="261"/>
        <end position="301"/>
    </location>
</feature>
<dbReference type="InterPro" id="IPR039206">
    <property type="entry name" value="MORF/ORRM1/DAG-like"/>
</dbReference>
<keyword evidence="4" id="KW-0812">Transmembrane</keyword>
<dbReference type="PANTHER" id="PTHR31346:SF5">
    <property type="entry name" value="MULTIPLE ORGANELLAR RNA EDITING FACTOR 1, MITOCHONDRIAL"/>
    <property type="match status" value="1"/>
</dbReference>
<keyword evidence="4" id="KW-0472">Membrane</keyword>
<accession>A0A438GUX6</accession>
<organism evidence="6 7">
    <name type="scientific">Vitis vinifera</name>
    <name type="common">Grape</name>
    <dbReference type="NCBI Taxonomy" id="29760"/>
    <lineage>
        <taxon>Eukaryota</taxon>
        <taxon>Viridiplantae</taxon>
        <taxon>Streptophyta</taxon>
        <taxon>Embryophyta</taxon>
        <taxon>Tracheophyta</taxon>
        <taxon>Spermatophyta</taxon>
        <taxon>Magnoliopsida</taxon>
        <taxon>eudicotyledons</taxon>
        <taxon>Gunneridae</taxon>
        <taxon>Pentapetalae</taxon>
        <taxon>rosids</taxon>
        <taxon>Vitales</taxon>
        <taxon>Vitaceae</taxon>
        <taxon>Viteae</taxon>
        <taxon>Vitis</taxon>
    </lineage>
</organism>
<dbReference type="InterPro" id="IPR054059">
    <property type="entry name" value="MORF/ORRM1/DAG-like_MORF"/>
</dbReference>
<evidence type="ECO:0000256" key="2">
    <source>
        <dbReference type="ARBA" id="ARBA00022946"/>
    </source>
</evidence>
<name>A0A438GUX6_VITVI</name>
<feature type="compositionally biased region" description="Basic and acidic residues" evidence="3">
    <location>
        <begin position="282"/>
        <end position="301"/>
    </location>
</feature>
<dbReference type="Pfam" id="PF21864">
    <property type="entry name" value="MORF_dom"/>
    <property type="match status" value="1"/>
</dbReference>
<dbReference type="GO" id="GO:0006397">
    <property type="term" value="P:mRNA processing"/>
    <property type="evidence" value="ECO:0007669"/>
    <property type="project" value="UniProtKB-KW"/>
</dbReference>
<evidence type="ECO:0000259" key="5">
    <source>
        <dbReference type="Pfam" id="PF21864"/>
    </source>
</evidence>
<keyword evidence="4" id="KW-1133">Transmembrane helix</keyword>
<evidence type="ECO:0000313" key="7">
    <source>
        <dbReference type="Proteomes" id="UP000288805"/>
    </source>
</evidence>